<dbReference type="FunFam" id="1.25.40.690:FF:000001">
    <property type="entry name" value="Nuclear pore complex protein Nup98-Nup96"/>
    <property type="match status" value="1"/>
</dbReference>
<dbReference type="GO" id="GO:0006606">
    <property type="term" value="P:protein import into nucleus"/>
    <property type="evidence" value="ECO:0007669"/>
    <property type="project" value="TreeGrafter"/>
</dbReference>
<protein>
    <recommendedName>
        <fullName evidence="5">Nuclear pore complex protein Nup98-Nup96</fullName>
    </recommendedName>
</protein>
<comment type="function">
    <text evidence="22">Plays a role in the nuclear pore complex (NPC) assembly and/or maintenance. NUP98 and NUP96 are involved in the bidirectional transport across the NPC. May anchor NUP153 and TPR to the NPC. In cooperation with DHX9, plays a role in transcription and alternative splicing activation of a subset of genes. Involved in the localization of DHX9 in discrete intranuclear foci (GLFG-body).</text>
</comment>
<dbReference type="GO" id="GO:0006508">
    <property type="term" value="P:proteolysis"/>
    <property type="evidence" value="ECO:0007669"/>
    <property type="project" value="UniProtKB-KW"/>
</dbReference>
<feature type="region of interest" description="Disordered" evidence="23">
    <location>
        <begin position="819"/>
        <end position="856"/>
    </location>
</feature>
<dbReference type="SUPFAM" id="SSF82215">
    <property type="entry name" value="C-terminal autoproteolytic domain of nucleoporin nup98"/>
    <property type="match status" value="1"/>
</dbReference>
<evidence type="ECO:0000256" key="5">
    <source>
        <dbReference type="ARBA" id="ARBA00013472"/>
    </source>
</evidence>
<dbReference type="InterPro" id="IPR037665">
    <property type="entry name" value="Nucleoporin_S59-like"/>
</dbReference>
<evidence type="ECO:0000256" key="23">
    <source>
        <dbReference type="SAM" id="MobiDB-lite"/>
    </source>
</evidence>
<evidence type="ECO:0000256" key="13">
    <source>
        <dbReference type="ARBA" id="ARBA00022816"/>
    </source>
</evidence>
<evidence type="ECO:0000256" key="18">
    <source>
        <dbReference type="ARBA" id="ARBA00023010"/>
    </source>
</evidence>
<dbReference type="GO" id="GO:0003723">
    <property type="term" value="F:RNA binding"/>
    <property type="evidence" value="ECO:0007669"/>
    <property type="project" value="TreeGrafter"/>
</dbReference>
<evidence type="ECO:0000256" key="2">
    <source>
        <dbReference type="ARBA" id="ARBA00004620"/>
    </source>
</evidence>
<comment type="subcellular location">
    <subcellularLocation>
        <location evidence="2">Nucleus membrane</location>
        <topology evidence="2">Peripheral membrane protein</topology>
        <orientation evidence="2">Nucleoplasmic side</orientation>
    </subcellularLocation>
    <subcellularLocation>
        <location evidence="1">Nucleus</location>
        <location evidence="1">Nuclear pore complex</location>
    </subcellularLocation>
    <subcellularLocation>
        <location evidence="3">Nucleus</location>
        <location evidence="3">Nucleoplasm</location>
    </subcellularLocation>
</comment>
<evidence type="ECO:0000256" key="16">
    <source>
        <dbReference type="ARBA" id="ARBA00022927"/>
    </source>
</evidence>
<feature type="compositionally biased region" description="Polar residues" evidence="23">
    <location>
        <begin position="486"/>
        <end position="498"/>
    </location>
</feature>
<keyword evidence="21" id="KW-0539">Nucleus</keyword>
<evidence type="ECO:0000256" key="9">
    <source>
        <dbReference type="ARBA" id="ARBA00022670"/>
    </source>
</evidence>
<sequence length="1733" mass="187945">MFNKSFGTPFGGGTGGFGTSSTFGQQNAGFGTTGGFGTSAFGATTNAGGLFGSTQNKPGGLFGSNTFSQPATSSTSTGFGFGAASGTSTSLFGNTGTGTTGGLFSQPNSAFGASKPTSFGSFGTSTSSGGLFGSTNTTSNPFGGTTSLFGGSGFSTTQQPGTTVKFNPPTGSDTMVKAGVTTSINTKHQCITAMKEYENKSLEELRLEDYQAGRKGPTNPMAAGAGGLFGPATATSSATTGLFGSSASNTSFSFGQNKTAAGGFGTATGGLFGQPAQQAGSSLFKPFGQATTTQSTGFSFGNTNTMGQATTSNMGLFGNAAASQPSGLFGAAQTSTATGFGAGSGLFGQTNTGFGNVGFGANPAGGGLFGNKPATGGLGTGLGTSFGAAVGTGQTSLFGNNQNKLGSALGTIGTFGATGFNTGTSSLGFGAAQQPVALTDPNATAAQQAILQQQLSILAYSPYGDSPLFRNQLSDPKKKEERLKPTNPTAQKALTTPTHYKLTPRPATRVRPKALSSSGTSKSQLFDGLDDDEPSLTNGAFIPRKSIKKLVLKNLNSSQYSSPINKETDDLASPAEYPQNGHRSHSHTLSYHNSEDDPEVTQFYVNPIAKPIPQGRAQANLQDTISELNMHKSARNGLEDVSTSLGEESLQEDREEEQYSCFLVTGIILNRVGYYTIPSMGDLADMADENGECVVENFSVGRKGYGSIFFPGEVNLTGLNLDDIVHFRRKEVIVYPGDKNKPPEGQGLNRRAEVTLDGVWPTDKTTCTQIRSPERLTEMNYEGRLEKASRKQGARFLEYRPETGSWVFEVAHFSKYGLQDSDEEEDVPPKTDPKKLKTTMSLPTSRPQQQQLAPQTRSIVVADLAGTLSELDSDMADITQNIPTESFIHVEPDGVSGSSHIASSLGINPHTLQIMKASLFAEDEEESDMFQDHGVKVSADVSSPRLITPGVQSRPSVGGLLQARFTSGLALTQMSDSPRLPPSLFPPPPLAIESPRSSHWIGPGPSSFLLPPRAPEPAIRTVGVRRLGGPVPLKQSITQGKGSLLMDAGLFVGRSFRVGWGPGWMLAHCGHQLSLLQDKQLKHQDLNTFSFPPKPARTRPLTESPYKVVLEQLVGLEPSTVKTSEEEEEESQAVLQRPLEICLKHSTVLNTDGSDCPLVRPQPGVAALHEYAEWITELNDKRGDTDQIHFVVVWTLCEALWGRLGHRDQEPDVETPGEYEQQLERRRTFSAWLYCGATCRVEEEAALAGKGRHMDAIFSYLTGNRISEACRLAQKEGDHRLSLLLSQAMGSQYSRDLLALQLADWNRMQTDCYLTEERLRIFTLLSGKPVWQSSDSVVNVCSELDWKRCMAVHLWFMLPPTASVADALSRYEAAFQGSCEWGKYACPPLPPYLEGEQLNTEAEEDEECKRPLYDLCFHLLKLYSDRHHSLQQLLEPLAVTWERLDYRLSWHLWSVLQALHYTHLSTSRQGLLHSSYAAQLESGGLWHMAIFILLHIPDHAQRERAVRDTLTLHCPLQETDESARRERFLTERLLIPDQWIHEAKATRARREADRHQEALHLYQAGYWNQCHRLLMQHLASDCIINDNHDYLLEFLEGLAVPEHSATIQDWDTAGRVYLDYIRVIKTLQNIQQMENTGYELERLHTDVTSLCSRIELLPCSTARDRLAQSEMAKRVANILRVVLSLQQGDTASASIPLAQLAPHITRLPMPEDYTLEELRGLTQSYLRQLVVSQ</sequence>
<keyword evidence="11" id="KW-0378">Hydrolase</keyword>
<evidence type="ECO:0000256" key="3">
    <source>
        <dbReference type="ARBA" id="ARBA00004642"/>
    </source>
</evidence>
<dbReference type="PANTHER" id="PTHR23198:SF6">
    <property type="entry name" value="NUCLEAR PORE COMPLEX PROTEIN NUP98-NUP96"/>
    <property type="match status" value="1"/>
</dbReference>
<dbReference type="GO" id="GO:0000973">
    <property type="term" value="P:post-transcriptional tethering of RNA polymerase II gene DNA at nuclear periphery"/>
    <property type="evidence" value="ECO:0007669"/>
    <property type="project" value="TreeGrafter"/>
</dbReference>
<evidence type="ECO:0000256" key="6">
    <source>
        <dbReference type="ARBA" id="ARBA00022448"/>
    </source>
</evidence>
<dbReference type="GO" id="GO:0008139">
    <property type="term" value="F:nuclear localization sequence binding"/>
    <property type="evidence" value="ECO:0007669"/>
    <property type="project" value="TreeGrafter"/>
</dbReference>
<dbReference type="GO" id="GO:0044614">
    <property type="term" value="C:nuclear pore cytoplasmic filaments"/>
    <property type="evidence" value="ECO:0007669"/>
    <property type="project" value="TreeGrafter"/>
</dbReference>
<feature type="region of interest" description="Disordered" evidence="23">
    <location>
        <begin position="468"/>
        <end position="532"/>
    </location>
</feature>
<evidence type="ECO:0000256" key="19">
    <source>
        <dbReference type="ARBA" id="ARBA00023132"/>
    </source>
</evidence>
<dbReference type="OMA" id="PMGKGLN"/>
<reference evidence="25" key="1">
    <citation type="submission" date="2025-08" db="UniProtKB">
        <authorList>
            <consortium name="Ensembl"/>
        </authorList>
    </citation>
    <scope>IDENTIFICATION</scope>
</reference>
<dbReference type="FunFam" id="1.10.10.2360:FF:000001">
    <property type="entry name" value="Nuclear pore complex protein Nup98-Nup96"/>
    <property type="match status" value="1"/>
</dbReference>
<feature type="region of interest" description="Disordered" evidence="23">
    <location>
        <begin position="563"/>
        <end position="595"/>
    </location>
</feature>
<feature type="compositionally biased region" description="Polar residues" evidence="23">
    <location>
        <begin position="515"/>
        <end position="524"/>
    </location>
</feature>
<dbReference type="FunFam" id="3.30.1610.10:FF:000001">
    <property type="entry name" value="Nuclear pore complex protein Nup98-Nup96"/>
    <property type="match status" value="1"/>
</dbReference>
<name>A0A3Q3X3D5_MOLML</name>
<evidence type="ECO:0000256" key="14">
    <source>
        <dbReference type="ARBA" id="ARBA00022825"/>
    </source>
</evidence>
<evidence type="ECO:0000259" key="24">
    <source>
        <dbReference type="PROSITE" id="PS51434"/>
    </source>
</evidence>
<keyword evidence="17" id="KW-0007">Acetylation</keyword>
<dbReference type="Gene3D" id="1.10.10.2360">
    <property type="match status" value="1"/>
</dbReference>
<keyword evidence="13" id="KW-0509">mRNA transport</keyword>
<evidence type="ECO:0000256" key="4">
    <source>
        <dbReference type="ARBA" id="ARBA00008926"/>
    </source>
</evidence>
<keyword evidence="14" id="KW-0720">Serine protease</keyword>
<dbReference type="Pfam" id="PF21240">
    <property type="entry name" value="Nup98_GLEBS"/>
    <property type="match status" value="1"/>
</dbReference>
<feature type="compositionally biased region" description="Polar residues" evidence="23">
    <location>
        <begin position="840"/>
        <end position="856"/>
    </location>
</feature>
<organism evidence="25 26">
    <name type="scientific">Mola mola</name>
    <name type="common">Ocean sunfish</name>
    <name type="synonym">Tetraodon mola</name>
    <dbReference type="NCBI Taxonomy" id="94237"/>
    <lineage>
        <taxon>Eukaryota</taxon>
        <taxon>Metazoa</taxon>
        <taxon>Chordata</taxon>
        <taxon>Craniata</taxon>
        <taxon>Vertebrata</taxon>
        <taxon>Euteleostomi</taxon>
        <taxon>Actinopterygii</taxon>
        <taxon>Neopterygii</taxon>
        <taxon>Teleostei</taxon>
        <taxon>Neoteleostei</taxon>
        <taxon>Acanthomorphata</taxon>
        <taxon>Eupercaria</taxon>
        <taxon>Tetraodontiformes</taxon>
        <taxon>Molidae</taxon>
        <taxon>Mola</taxon>
    </lineage>
</organism>
<dbReference type="Pfam" id="PF12110">
    <property type="entry name" value="Nup96"/>
    <property type="match status" value="1"/>
</dbReference>
<keyword evidence="18" id="KW-0811">Translocation</keyword>
<dbReference type="InterPro" id="IPR025574">
    <property type="entry name" value="Nucleoporin_FG_rpt"/>
</dbReference>
<dbReference type="Gene3D" id="3.30.1610.10">
    <property type="entry name" value="Peptidase S59, nucleoporin"/>
    <property type="match status" value="1"/>
</dbReference>
<dbReference type="STRING" id="94237.ENSMMOP00000016464"/>
<dbReference type="GO" id="GO:0031965">
    <property type="term" value="C:nuclear membrane"/>
    <property type="evidence" value="ECO:0007669"/>
    <property type="project" value="UniProtKB-SubCell"/>
</dbReference>
<keyword evidence="12" id="KW-0068">Autocatalytic cleavage</keyword>
<dbReference type="Pfam" id="PF13634">
    <property type="entry name" value="Nucleoporin_FG"/>
    <property type="match status" value="3"/>
</dbReference>
<keyword evidence="9" id="KW-0645">Protease</keyword>
<dbReference type="GO" id="GO:0051028">
    <property type="term" value="P:mRNA transport"/>
    <property type="evidence" value="ECO:0007669"/>
    <property type="project" value="UniProtKB-KW"/>
</dbReference>
<feature type="compositionally biased region" description="Basic and acidic residues" evidence="23">
    <location>
        <begin position="475"/>
        <end position="484"/>
    </location>
</feature>
<dbReference type="PROSITE" id="PS51434">
    <property type="entry name" value="NUP_C"/>
    <property type="match status" value="1"/>
</dbReference>
<evidence type="ECO:0000256" key="22">
    <source>
        <dbReference type="ARBA" id="ARBA00059309"/>
    </source>
</evidence>
<dbReference type="GO" id="GO:0034398">
    <property type="term" value="P:telomere tethering at nuclear periphery"/>
    <property type="evidence" value="ECO:0007669"/>
    <property type="project" value="TreeGrafter"/>
</dbReference>
<reference evidence="25" key="2">
    <citation type="submission" date="2025-09" db="UniProtKB">
        <authorList>
            <consortium name="Ensembl"/>
        </authorList>
    </citation>
    <scope>IDENTIFICATION</scope>
</reference>
<evidence type="ECO:0000313" key="25">
    <source>
        <dbReference type="Ensembl" id="ENSMMOP00000016464.1"/>
    </source>
</evidence>
<dbReference type="InterPro" id="IPR021967">
    <property type="entry name" value="Nup98_C"/>
</dbReference>
<evidence type="ECO:0000256" key="8">
    <source>
        <dbReference type="ARBA" id="ARBA00022553"/>
    </source>
</evidence>
<dbReference type="InterPro" id="IPR036903">
    <property type="entry name" value="Nup98_auto-Pept-S59_dom_sf"/>
</dbReference>
<evidence type="ECO:0000256" key="7">
    <source>
        <dbReference type="ARBA" id="ARBA00022499"/>
    </source>
</evidence>
<dbReference type="Ensembl" id="ENSMMOT00000016738.1">
    <property type="protein sequence ID" value="ENSMMOP00000016464.1"/>
    <property type="gene ID" value="ENSMMOG00000012549.1"/>
</dbReference>
<evidence type="ECO:0000256" key="11">
    <source>
        <dbReference type="ARBA" id="ARBA00022801"/>
    </source>
</evidence>
<keyword evidence="26" id="KW-1185">Reference proteome</keyword>
<proteinExistence type="inferred from homology"/>
<evidence type="ECO:0000256" key="17">
    <source>
        <dbReference type="ARBA" id="ARBA00022990"/>
    </source>
</evidence>
<evidence type="ECO:0000256" key="20">
    <source>
        <dbReference type="ARBA" id="ARBA00023136"/>
    </source>
</evidence>
<keyword evidence="8" id="KW-0597">Phosphoprotein</keyword>
<dbReference type="InterPro" id="IPR007230">
    <property type="entry name" value="Nup98_auto-Pept-S59_dom"/>
</dbReference>
<dbReference type="GO" id="GO:0006405">
    <property type="term" value="P:RNA export from nucleus"/>
    <property type="evidence" value="ECO:0007669"/>
    <property type="project" value="TreeGrafter"/>
</dbReference>
<evidence type="ECO:0000256" key="21">
    <source>
        <dbReference type="ARBA" id="ARBA00023242"/>
    </source>
</evidence>
<keyword evidence="19" id="KW-0906">Nuclear pore complex</keyword>
<keyword evidence="10" id="KW-0677">Repeat</keyword>
<dbReference type="GO" id="GO:0005654">
    <property type="term" value="C:nucleoplasm"/>
    <property type="evidence" value="ECO:0007669"/>
    <property type="project" value="UniProtKB-SubCell"/>
</dbReference>
<evidence type="ECO:0000256" key="15">
    <source>
        <dbReference type="ARBA" id="ARBA00022843"/>
    </source>
</evidence>
<dbReference type="Proteomes" id="UP000261620">
    <property type="component" value="Unplaced"/>
</dbReference>
<keyword evidence="16" id="KW-0653">Protein transport</keyword>
<dbReference type="GO" id="GO:0008236">
    <property type="term" value="F:serine-type peptidase activity"/>
    <property type="evidence" value="ECO:0007669"/>
    <property type="project" value="UniProtKB-KW"/>
</dbReference>
<evidence type="ECO:0000256" key="12">
    <source>
        <dbReference type="ARBA" id="ARBA00022813"/>
    </source>
</evidence>
<feature type="domain" description="Peptidase S59" evidence="24">
    <location>
        <begin position="671"/>
        <end position="813"/>
    </location>
</feature>
<evidence type="ECO:0000313" key="26">
    <source>
        <dbReference type="Proteomes" id="UP000261620"/>
    </source>
</evidence>
<evidence type="ECO:0000256" key="1">
    <source>
        <dbReference type="ARBA" id="ARBA00004567"/>
    </source>
</evidence>
<comment type="similarity">
    <text evidence="4">Belongs to the nucleoporin GLFG family.</text>
</comment>
<dbReference type="Gene3D" id="1.25.40.690">
    <property type="match status" value="1"/>
</dbReference>
<evidence type="ECO:0000256" key="10">
    <source>
        <dbReference type="ARBA" id="ARBA00022737"/>
    </source>
</evidence>
<dbReference type="Pfam" id="PF04096">
    <property type="entry name" value="Nucleoporin2"/>
    <property type="match status" value="1"/>
</dbReference>
<dbReference type="PANTHER" id="PTHR23198">
    <property type="entry name" value="NUCLEOPORIN"/>
    <property type="match status" value="1"/>
</dbReference>
<dbReference type="GO" id="GO:0017056">
    <property type="term" value="F:structural constituent of nuclear pore"/>
    <property type="evidence" value="ECO:0007669"/>
    <property type="project" value="InterPro"/>
</dbReference>
<keyword evidence="20" id="KW-0472">Membrane</keyword>
<keyword evidence="7" id="KW-1017">Isopeptide bond</keyword>
<keyword evidence="15" id="KW-0832">Ubl conjugation</keyword>
<keyword evidence="6" id="KW-0813">Transport</keyword>
<accession>A0A3Q3X3D5</accession>